<dbReference type="PANTHER" id="PTHR43461">
    <property type="entry name" value="TRANSMEMBRANE PROTEIN 256"/>
    <property type="match status" value="1"/>
</dbReference>
<keyword evidence="3" id="KW-1133">Transmembrane helix</keyword>
<dbReference type="GeneID" id="41972661"/>
<sequence>MVPPADSTRGTKAHFVCQPHLRPSPSSPPSNPPSIQIIPPPRPPRRTMPNTADESTPLISGTSSPRMSSSSSANTWLKVGAVYGALAVGLGAFGAHGLKKHISEPQRLANWQTAAQYHVRVFPSQFLLLWASKAVAFSA</sequence>
<evidence type="ECO:0000256" key="5">
    <source>
        <dbReference type="SAM" id="MobiDB-lite"/>
    </source>
</evidence>
<protein>
    <submittedName>
        <fullName evidence="6">Uncharacterized protein</fullName>
    </submittedName>
</protein>
<feature type="compositionally biased region" description="Low complexity" evidence="5">
    <location>
        <begin position="60"/>
        <end position="71"/>
    </location>
</feature>
<dbReference type="AlphaFoldDB" id="A0A507AX48"/>
<keyword evidence="2" id="KW-0812">Transmembrane</keyword>
<dbReference type="RefSeq" id="XP_030996233.1">
    <property type="nucleotide sequence ID" value="XM_031139711.1"/>
</dbReference>
<evidence type="ECO:0000256" key="2">
    <source>
        <dbReference type="ARBA" id="ARBA00022692"/>
    </source>
</evidence>
<dbReference type="GO" id="GO:0016020">
    <property type="term" value="C:membrane"/>
    <property type="evidence" value="ECO:0007669"/>
    <property type="project" value="UniProtKB-SubCell"/>
</dbReference>
<comment type="caution">
    <text evidence="6">The sequence shown here is derived from an EMBL/GenBank/DDBJ whole genome shotgun (WGS) entry which is preliminary data.</text>
</comment>
<accession>A0A507AX48</accession>
<reference evidence="6 7" key="1">
    <citation type="submission" date="2019-06" db="EMBL/GenBank/DDBJ databases">
        <title>Draft genome sequence of the filamentous fungus Phialemoniopsis curvata isolated from diesel fuel.</title>
        <authorList>
            <person name="Varaljay V.A."/>
            <person name="Lyon W.J."/>
            <person name="Crouch A.L."/>
            <person name="Drake C.E."/>
            <person name="Hollomon J.M."/>
            <person name="Nadeau L.J."/>
            <person name="Nunn H.S."/>
            <person name="Stevenson B.S."/>
            <person name="Bojanowski C.L."/>
            <person name="Crookes-Goodson W.J."/>
        </authorList>
    </citation>
    <scope>NUCLEOTIDE SEQUENCE [LARGE SCALE GENOMIC DNA]</scope>
    <source>
        <strain evidence="6 7">D216</strain>
    </source>
</reference>
<dbReference type="PANTHER" id="PTHR43461:SF1">
    <property type="entry name" value="TRANSMEMBRANE PROTEIN 256"/>
    <property type="match status" value="1"/>
</dbReference>
<keyword evidence="7" id="KW-1185">Reference proteome</keyword>
<gene>
    <name evidence="6" type="ORF">E0L32_005214</name>
</gene>
<evidence type="ECO:0000256" key="4">
    <source>
        <dbReference type="ARBA" id="ARBA00023136"/>
    </source>
</evidence>
<dbReference type="OrthoDB" id="269173at2759"/>
<evidence type="ECO:0000256" key="1">
    <source>
        <dbReference type="ARBA" id="ARBA00004141"/>
    </source>
</evidence>
<feature type="compositionally biased region" description="Pro residues" evidence="5">
    <location>
        <begin position="25"/>
        <end position="42"/>
    </location>
</feature>
<feature type="compositionally biased region" description="Polar residues" evidence="5">
    <location>
        <begin position="48"/>
        <end position="59"/>
    </location>
</feature>
<evidence type="ECO:0000256" key="3">
    <source>
        <dbReference type="ARBA" id="ARBA00022989"/>
    </source>
</evidence>
<name>A0A507AX48_9PEZI</name>
<organism evidence="6 7">
    <name type="scientific">Thyridium curvatum</name>
    <dbReference type="NCBI Taxonomy" id="1093900"/>
    <lineage>
        <taxon>Eukaryota</taxon>
        <taxon>Fungi</taxon>
        <taxon>Dikarya</taxon>
        <taxon>Ascomycota</taxon>
        <taxon>Pezizomycotina</taxon>
        <taxon>Sordariomycetes</taxon>
        <taxon>Sordariomycetidae</taxon>
        <taxon>Thyridiales</taxon>
        <taxon>Thyridiaceae</taxon>
        <taxon>Thyridium</taxon>
    </lineage>
</organism>
<proteinExistence type="predicted"/>
<dbReference type="Proteomes" id="UP000319257">
    <property type="component" value="Unassembled WGS sequence"/>
</dbReference>
<feature type="region of interest" description="Disordered" evidence="5">
    <location>
        <begin position="1"/>
        <end position="71"/>
    </location>
</feature>
<keyword evidence="4" id="KW-0472">Membrane</keyword>
<evidence type="ECO:0000313" key="7">
    <source>
        <dbReference type="Proteomes" id="UP000319257"/>
    </source>
</evidence>
<comment type="subcellular location">
    <subcellularLocation>
        <location evidence="1">Membrane</location>
        <topology evidence="1">Multi-pass membrane protein</topology>
    </subcellularLocation>
</comment>
<dbReference type="InterPro" id="IPR006696">
    <property type="entry name" value="DUF423"/>
</dbReference>
<dbReference type="EMBL" id="SKBQ01000027">
    <property type="protein sequence ID" value="TPX14522.1"/>
    <property type="molecule type" value="Genomic_DNA"/>
</dbReference>
<dbReference type="InParanoid" id="A0A507AX48"/>
<dbReference type="Pfam" id="PF04241">
    <property type="entry name" value="DUF423"/>
    <property type="match status" value="1"/>
</dbReference>
<evidence type="ECO:0000313" key="6">
    <source>
        <dbReference type="EMBL" id="TPX14522.1"/>
    </source>
</evidence>